<dbReference type="AlphaFoldDB" id="E9GWE7"/>
<name>E9GWE7_DAPPU</name>
<evidence type="ECO:0000313" key="1">
    <source>
        <dbReference type="EMBL" id="EFX76199.1"/>
    </source>
</evidence>
<dbReference type="HOGENOM" id="CLU_2225854_0_0_1"/>
<reference evidence="1 2" key="1">
    <citation type="journal article" date="2011" name="Science">
        <title>The ecoresponsive genome of Daphnia pulex.</title>
        <authorList>
            <person name="Colbourne J.K."/>
            <person name="Pfrender M.E."/>
            <person name="Gilbert D."/>
            <person name="Thomas W.K."/>
            <person name="Tucker A."/>
            <person name="Oakley T.H."/>
            <person name="Tokishita S."/>
            <person name="Aerts A."/>
            <person name="Arnold G.J."/>
            <person name="Basu M.K."/>
            <person name="Bauer D.J."/>
            <person name="Caceres C.E."/>
            <person name="Carmel L."/>
            <person name="Casola C."/>
            <person name="Choi J.H."/>
            <person name="Detter J.C."/>
            <person name="Dong Q."/>
            <person name="Dusheyko S."/>
            <person name="Eads B.D."/>
            <person name="Frohlich T."/>
            <person name="Geiler-Samerotte K.A."/>
            <person name="Gerlach D."/>
            <person name="Hatcher P."/>
            <person name="Jogdeo S."/>
            <person name="Krijgsveld J."/>
            <person name="Kriventseva E.V."/>
            <person name="Kultz D."/>
            <person name="Laforsch C."/>
            <person name="Lindquist E."/>
            <person name="Lopez J."/>
            <person name="Manak J.R."/>
            <person name="Muller J."/>
            <person name="Pangilinan J."/>
            <person name="Patwardhan R.P."/>
            <person name="Pitluck S."/>
            <person name="Pritham E.J."/>
            <person name="Rechtsteiner A."/>
            <person name="Rho M."/>
            <person name="Rogozin I.B."/>
            <person name="Sakarya O."/>
            <person name="Salamov A."/>
            <person name="Schaack S."/>
            <person name="Shapiro H."/>
            <person name="Shiga Y."/>
            <person name="Skalitzky C."/>
            <person name="Smith Z."/>
            <person name="Souvorov A."/>
            <person name="Sung W."/>
            <person name="Tang Z."/>
            <person name="Tsuchiya D."/>
            <person name="Tu H."/>
            <person name="Vos H."/>
            <person name="Wang M."/>
            <person name="Wolf Y.I."/>
            <person name="Yamagata H."/>
            <person name="Yamada T."/>
            <person name="Ye Y."/>
            <person name="Shaw J.R."/>
            <person name="Andrews J."/>
            <person name="Crease T.J."/>
            <person name="Tang H."/>
            <person name="Lucas S.M."/>
            <person name="Robertson H.M."/>
            <person name="Bork P."/>
            <person name="Koonin E.V."/>
            <person name="Zdobnov E.M."/>
            <person name="Grigoriev I.V."/>
            <person name="Lynch M."/>
            <person name="Boore J.L."/>
        </authorList>
    </citation>
    <scope>NUCLEOTIDE SEQUENCE [LARGE SCALE GENOMIC DNA]</scope>
</reference>
<proteinExistence type="predicted"/>
<organism evidence="1 2">
    <name type="scientific">Daphnia pulex</name>
    <name type="common">Water flea</name>
    <dbReference type="NCBI Taxonomy" id="6669"/>
    <lineage>
        <taxon>Eukaryota</taxon>
        <taxon>Metazoa</taxon>
        <taxon>Ecdysozoa</taxon>
        <taxon>Arthropoda</taxon>
        <taxon>Crustacea</taxon>
        <taxon>Branchiopoda</taxon>
        <taxon>Diplostraca</taxon>
        <taxon>Cladocera</taxon>
        <taxon>Anomopoda</taxon>
        <taxon>Daphniidae</taxon>
        <taxon>Daphnia</taxon>
    </lineage>
</organism>
<dbReference type="OrthoDB" id="6509703at2759"/>
<sequence>MTIKPMLKYKRNKGRFFGKVDMGNVVRDESWRLANKVLAQQTESGGTDKTNAVCRDKGRILRVAYCKTFYGQFIYKRQNVYTAEQLLKGTSDTGGSASGRLSCRLS</sequence>
<dbReference type="EMBL" id="GL732570">
    <property type="protein sequence ID" value="EFX76199.1"/>
    <property type="molecule type" value="Genomic_DNA"/>
</dbReference>
<dbReference type="KEGG" id="dpx:DAPPUDRAFT_249318"/>
<gene>
    <name evidence="1" type="ORF">DAPPUDRAFT_249318</name>
</gene>
<accession>E9GWE7</accession>
<evidence type="ECO:0000313" key="2">
    <source>
        <dbReference type="Proteomes" id="UP000000305"/>
    </source>
</evidence>
<dbReference type="InParanoid" id="E9GWE7"/>
<dbReference type="Proteomes" id="UP000000305">
    <property type="component" value="Unassembled WGS sequence"/>
</dbReference>
<protein>
    <submittedName>
        <fullName evidence="1">Uncharacterized protein</fullName>
    </submittedName>
</protein>
<keyword evidence="2" id="KW-1185">Reference proteome</keyword>